<feature type="compositionally biased region" description="Polar residues" evidence="1">
    <location>
        <begin position="19"/>
        <end position="30"/>
    </location>
</feature>
<feature type="region of interest" description="Disordered" evidence="1">
    <location>
        <begin position="138"/>
        <end position="163"/>
    </location>
</feature>
<evidence type="ECO:0000313" key="3">
    <source>
        <dbReference type="Proteomes" id="UP001177003"/>
    </source>
</evidence>
<dbReference type="EMBL" id="OX465086">
    <property type="protein sequence ID" value="CAI9259250.1"/>
    <property type="molecule type" value="Genomic_DNA"/>
</dbReference>
<protein>
    <submittedName>
        <fullName evidence="2">Uncharacterized protein</fullName>
    </submittedName>
</protein>
<feature type="compositionally biased region" description="Basic and acidic residues" evidence="1">
    <location>
        <begin position="62"/>
        <end position="71"/>
    </location>
</feature>
<keyword evidence="3" id="KW-1185">Reference proteome</keyword>
<gene>
    <name evidence="2" type="ORF">LSALG_LOCUS156</name>
</gene>
<dbReference type="Proteomes" id="UP001177003">
    <property type="component" value="Chromosome 0"/>
</dbReference>
<evidence type="ECO:0000256" key="1">
    <source>
        <dbReference type="SAM" id="MobiDB-lite"/>
    </source>
</evidence>
<organism evidence="2 3">
    <name type="scientific">Lactuca saligna</name>
    <name type="common">Willowleaf lettuce</name>
    <dbReference type="NCBI Taxonomy" id="75948"/>
    <lineage>
        <taxon>Eukaryota</taxon>
        <taxon>Viridiplantae</taxon>
        <taxon>Streptophyta</taxon>
        <taxon>Embryophyta</taxon>
        <taxon>Tracheophyta</taxon>
        <taxon>Spermatophyta</taxon>
        <taxon>Magnoliopsida</taxon>
        <taxon>eudicotyledons</taxon>
        <taxon>Gunneridae</taxon>
        <taxon>Pentapetalae</taxon>
        <taxon>asterids</taxon>
        <taxon>campanulids</taxon>
        <taxon>Asterales</taxon>
        <taxon>Asteraceae</taxon>
        <taxon>Cichorioideae</taxon>
        <taxon>Cichorieae</taxon>
        <taxon>Lactucinae</taxon>
        <taxon>Lactuca</taxon>
    </lineage>
</organism>
<sequence length="163" mass="18492">MFSTTTFRKEYNYRISPMNSSDMWPETNYTPPLPPINRRMPGRPTTKRKKSTTENIGTHRGSRSEPQQHEEVEMTPIEMDTTQNDIQVAPTDVEPIDVVEEVVVVEQAVQDEETEEVDPVFQVDNVNVQEVDEVNPNAQVDNGNVQEVAPVSQVQQVSVRPIS</sequence>
<reference evidence="2" key="1">
    <citation type="submission" date="2023-04" db="EMBL/GenBank/DDBJ databases">
        <authorList>
            <person name="Vijverberg K."/>
            <person name="Xiong W."/>
            <person name="Schranz E."/>
        </authorList>
    </citation>
    <scope>NUCLEOTIDE SEQUENCE</scope>
</reference>
<name>A0AA35UUZ7_LACSI</name>
<feature type="region of interest" description="Disordered" evidence="1">
    <location>
        <begin position="19"/>
        <end position="71"/>
    </location>
</feature>
<dbReference type="AlphaFoldDB" id="A0AA35UUZ7"/>
<feature type="compositionally biased region" description="Low complexity" evidence="1">
    <location>
        <begin position="145"/>
        <end position="163"/>
    </location>
</feature>
<evidence type="ECO:0000313" key="2">
    <source>
        <dbReference type="EMBL" id="CAI9259250.1"/>
    </source>
</evidence>
<accession>A0AA35UUZ7</accession>
<proteinExistence type="predicted"/>